<dbReference type="Pfam" id="PF01636">
    <property type="entry name" value="APH"/>
    <property type="match status" value="1"/>
</dbReference>
<dbReference type="Gene3D" id="3.90.1200.10">
    <property type="match status" value="1"/>
</dbReference>
<sequence>MQVPPVLPGGRRRALAAARGWSRPRCHNDLSPGNTIYSGGRAIAFVDWDLAAPGRRIHDVAHPCWQFTRLREVEPTLAGMRAVCEGYDLTDRSELIAAVLWWQERCRTGIERAARAGDPAMLRLQGRRVVDEIHAAEQWVRAHRKTLEEGLRQ</sequence>
<gene>
    <name evidence="2" type="ORF">ACFSKW_01250</name>
</gene>
<reference evidence="3" key="1">
    <citation type="journal article" date="2019" name="Int. J. Syst. Evol. Microbiol.">
        <title>The Global Catalogue of Microorganisms (GCM) 10K type strain sequencing project: providing services to taxonomists for standard genome sequencing and annotation.</title>
        <authorList>
            <consortium name="The Broad Institute Genomics Platform"/>
            <consortium name="The Broad Institute Genome Sequencing Center for Infectious Disease"/>
            <person name="Wu L."/>
            <person name="Ma J."/>
        </authorList>
    </citation>
    <scope>NUCLEOTIDE SEQUENCE [LARGE SCALE GENOMIC DNA]</scope>
    <source>
        <strain evidence="3">ICMP 6774ER</strain>
    </source>
</reference>
<name>A0ABW4SKP0_9ACTN</name>
<dbReference type="InterPro" id="IPR002575">
    <property type="entry name" value="Aminoglycoside_PTrfase"/>
</dbReference>
<keyword evidence="3" id="KW-1185">Reference proteome</keyword>
<dbReference type="EMBL" id="JBHUFV010000003">
    <property type="protein sequence ID" value="MFD1930095.1"/>
    <property type="molecule type" value="Genomic_DNA"/>
</dbReference>
<protein>
    <submittedName>
        <fullName evidence="2">Phosphotransferase family protein</fullName>
    </submittedName>
</protein>
<proteinExistence type="predicted"/>
<evidence type="ECO:0000313" key="2">
    <source>
        <dbReference type="EMBL" id="MFD1930095.1"/>
    </source>
</evidence>
<dbReference type="RefSeq" id="WP_379569168.1">
    <property type="nucleotide sequence ID" value="NZ_JBHUFV010000003.1"/>
</dbReference>
<evidence type="ECO:0000313" key="3">
    <source>
        <dbReference type="Proteomes" id="UP001597368"/>
    </source>
</evidence>
<dbReference type="InterPro" id="IPR011009">
    <property type="entry name" value="Kinase-like_dom_sf"/>
</dbReference>
<comment type="caution">
    <text evidence="2">The sequence shown here is derived from an EMBL/GenBank/DDBJ whole genome shotgun (WGS) entry which is preliminary data.</text>
</comment>
<dbReference type="SUPFAM" id="SSF56112">
    <property type="entry name" value="Protein kinase-like (PK-like)"/>
    <property type="match status" value="1"/>
</dbReference>
<organism evidence="2 3">
    <name type="scientific">Nonomuraea mangrovi</name>
    <dbReference type="NCBI Taxonomy" id="2316207"/>
    <lineage>
        <taxon>Bacteria</taxon>
        <taxon>Bacillati</taxon>
        <taxon>Actinomycetota</taxon>
        <taxon>Actinomycetes</taxon>
        <taxon>Streptosporangiales</taxon>
        <taxon>Streptosporangiaceae</taxon>
        <taxon>Nonomuraea</taxon>
    </lineage>
</organism>
<feature type="domain" description="Aminoglycoside phosphotransferase" evidence="1">
    <location>
        <begin position="23"/>
        <end position="88"/>
    </location>
</feature>
<accession>A0ABW4SKP0</accession>
<evidence type="ECO:0000259" key="1">
    <source>
        <dbReference type="Pfam" id="PF01636"/>
    </source>
</evidence>
<dbReference type="Proteomes" id="UP001597368">
    <property type="component" value="Unassembled WGS sequence"/>
</dbReference>